<evidence type="ECO:0000256" key="2">
    <source>
        <dbReference type="ARBA" id="ARBA00005417"/>
    </source>
</evidence>
<dbReference type="CDD" id="cd03214">
    <property type="entry name" value="ABC_Iron-Siderophores_B12_Hemin"/>
    <property type="match status" value="1"/>
</dbReference>
<comment type="subcellular location">
    <subcellularLocation>
        <location evidence="1">Cell membrane</location>
        <topology evidence="1">Peripheral membrane protein</topology>
    </subcellularLocation>
</comment>
<evidence type="ECO:0000259" key="11">
    <source>
        <dbReference type="PROSITE" id="PS50893"/>
    </source>
</evidence>
<dbReference type="InterPro" id="IPR051535">
    <property type="entry name" value="Siderophore_ABC-ATPase"/>
</dbReference>
<comment type="similarity">
    <text evidence="2">Belongs to the ABC transporter superfamily.</text>
</comment>
<evidence type="ECO:0000313" key="13">
    <source>
        <dbReference type="Proteomes" id="UP000004956"/>
    </source>
</evidence>
<organism evidence="12 13">
    <name type="scientific">Sutterella parvirubra YIT 11816</name>
    <dbReference type="NCBI Taxonomy" id="762967"/>
    <lineage>
        <taxon>Bacteria</taxon>
        <taxon>Pseudomonadati</taxon>
        <taxon>Pseudomonadota</taxon>
        <taxon>Betaproteobacteria</taxon>
        <taxon>Burkholderiales</taxon>
        <taxon>Sutterellaceae</taxon>
        <taxon>Sutterella</taxon>
    </lineage>
</organism>
<dbReference type="GO" id="GO:0005524">
    <property type="term" value="F:ATP binding"/>
    <property type="evidence" value="ECO:0007669"/>
    <property type="project" value="UniProtKB-KW"/>
</dbReference>
<dbReference type="InterPro" id="IPR027417">
    <property type="entry name" value="P-loop_NTPase"/>
</dbReference>
<evidence type="ECO:0000256" key="3">
    <source>
        <dbReference type="ARBA" id="ARBA00022448"/>
    </source>
</evidence>
<dbReference type="Pfam" id="PF00005">
    <property type="entry name" value="ABC_tran"/>
    <property type="match status" value="1"/>
</dbReference>
<dbReference type="Gene3D" id="3.40.50.300">
    <property type="entry name" value="P-loop containing nucleotide triphosphate hydrolases"/>
    <property type="match status" value="1"/>
</dbReference>
<sequence>MLEIRNLHKHYEGRAVVEDVSVTLPRGKVTSMIGPNGAGKSTVLGMVARLVARTEGSIELSGTDVTKWGSRELAKKLAILTQSNNVSMKLTVRELVAFGRFPHSGSHLSADDWTKVDEAIRYMELEPFAERFIDEMSGGQRQRAFIAMVLAQDTDYILLDEPTNNLDIYHATQMMKLVRRLADELGKTVILVLHEINLAAFYSDFICAFKNGKVAAFGPVDDVMTPETLEAVYDVPFEIHRIEGRPLAVYH</sequence>
<evidence type="ECO:0000256" key="8">
    <source>
        <dbReference type="ARBA" id="ARBA00023004"/>
    </source>
</evidence>
<keyword evidence="10" id="KW-0472">Membrane</keyword>
<evidence type="ECO:0000256" key="1">
    <source>
        <dbReference type="ARBA" id="ARBA00004202"/>
    </source>
</evidence>
<evidence type="ECO:0000256" key="7">
    <source>
        <dbReference type="ARBA" id="ARBA00022840"/>
    </source>
</evidence>
<keyword evidence="4" id="KW-1003">Cell membrane</keyword>
<dbReference type="InterPro" id="IPR003593">
    <property type="entry name" value="AAA+_ATPase"/>
</dbReference>
<keyword evidence="13" id="KW-1185">Reference proteome</keyword>
<dbReference type="PATRIC" id="fig|762967.3.peg.218"/>
<dbReference type="SMART" id="SM00382">
    <property type="entry name" value="AAA"/>
    <property type="match status" value="1"/>
</dbReference>
<dbReference type="PROSITE" id="PS00211">
    <property type="entry name" value="ABC_TRANSPORTER_1"/>
    <property type="match status" value="1"/>
</dbReference>
<dbReference type="PANTHER" id="PTHR42771:SF3">
    <property type="entry name" value="PETROBACTIN IMPORT ATP-BINDING PROTEIN YCLP"/>
    <property type="match status" value="1"/>
</dbReference>
<dbReference type="Proteomes" id="UP000004956">
    <property type="component" value="Unassembled WGS sequence"/>
</dbReference>
<evidence type="ECO:0000256" key="6">
    <source>
        <dbReference type="ARBA" id="ARBA00022741"/>
    </source>
</evidence>
<dbReference type="InterPro" id="IPR017871">
    <property type="entry name" value="ABC_transporter-like_CS"/>
</dbReference>
<dbReference type="PROSITE" id="PS50893">
    <property type="entry name" value="ABC_TRANSPORTER_2"/>
    <property type="match status" value="1"/>
</dbReference>
<evidence type="ECO:0000256" key="10">
    <source>
        <dbReference type="ARBA" id="ARBA00023136"/>
    </source>
</evidence>
<evidence type="ECO:0000256" key="9">
    <source>
        <dbReference type="ARBA" id="ARBA00023065"/>
    </source>
</evidence>
<keyword evidence="7 12" id="KW-0067">ATP-binding</keyword>
<dbReference type="PANTHER" id="PTHR42771">
    <property type="entry name" value="IRON(3+)-HYDROXAMATE IMPORT ATP-BINDING PROTEIN FHUC"/>
    <property type="match status" value="1"/>
</dbReference>
<evidence type="ECO:0000256" key="4">
    <source>
        <dbReference type="ARBA" id="ARBA00022475"/>
    </source>
</evidence>
<reference evidence="12 13" key="1">
    <citation type="submission" date="2011-11" db="EMBL/GenBank/DDBJ databases">
        <authorList>
            <person name="Weinstock G."/>
            <person name="Sodergren E."/>
            <person name="Clifton S."/>
            <person name="Fulton L."/>
            <person name="Fulton B."/>
            <person name="Courtney L."/>
            <person name="Fronick C."/>
            <person name="Harrison M."/>
            <person name="Strong C."/>
            <person name="Farmer C."/>
            <person name="Delahaunty K."/>
            <person name="Markovic C."/>
            <person name="Hall O."/>
            <person name="Minx P."/>
            <person name="Tomlinson C."/>
            <person name="Mitreva M."/>
            <person name="Hou S."/>
            <person name="Chen J."/>
            <person name="Wollam A."/>
            <person name="Pepin K.H."/>
            <person name="Johnson M."/>
            <person name="Bhonagiri V."/>
            <person name="Zhang X."/>
            <person name="Suruliraj S."/>
            <person name="Warren W."/>
            <person name="Chinwalla A."/>
            <person name="Mardis E.R."/>
            <person name="Wilson R.K."/>
        </authorList>
    </citation>
    <scope>NUCLEOTIDE SEQUENCE [LARGE SCALE GENOMIC DNA]</scope>
    <source>
        <strain evidence="12 13">YIT 11816</strain>
    </source>
</reference>
<dbReference type="HOGENOM" id="CLU_000604_1_11_4"/>
<keyword evidence="8" id="KW-0408">Iron</keyword>
<evidence type="ECO:0000256" key="5">
    <source>
        <dbReference type="ARBA" id="ARBA00022496"/>
    </source>
</evidence>
<dbReference type="OrthoDB" id="5296765at2"/>
<keyword evidence="9" id="KW-0406">Ion transport</keyword>
<accession>H3KC11</accession>
<dbReference type="InterPro" id="IPR003439">
    <property type="entry name" value="ABC_transporter-like_ATP-bd"/>
</dbReference>
<dbReference type="SUPFAM" id="SSF52540">
    <property type="entry name" value="P-loop containing nucleoside triphosphate hydrolases"/>
    <property type="match status" value="1"/>
</dbReference>
<proteinExistence type="inferred from homology"/>
<keyword evidence="3" id="KW-0813">Transport</keyword>
<keyword evidence="6" id="KW-0547">Nucleotide-binding</keyword>
<dbReference type="STRING" id="762967.HMPREF9440_00261"/>
<comment type="caution">
    <text evidence="12">The sequence shown here is derived from an EMBL/GenBank/DDBJ whole genome shotgun (WGS) entry which is preliminary data.</text>
</comment>
<feature type="domain" description="ABC transporter" evidence="11">
    <location>
        <begin position="2"/>
        <end position="236"/>
    </location>
</feature>
<dbReference type="GO" id="GO:0005886">
    <property type="term" value="C:plasma membrane"/>
    <property type="evidence" value="ECO:0007669"/>
    <property type="project" value="UniProtKB-SubCell"/>
</dbReference>
<dbReference type="EMBL" id="AFBQ01000034">
    <property type="protein sequence ID" value="EHY32335.1"/>
    <property type="molecule type" value="Genomic_DNA"/>
</dbReference>
<keyword evidence="5" id="KW-0410">Iron transport</keyword>
<evidence type="ECO:0000313" key="12">
    <source>
        <dbReference type="EMBL" id="EHY32335.1"/>
    </source>
</evidence>
<dbReference type="GO" id="GO:0006826">
    <property type="term" value="P:iron ion transport"/>
    <property type="evidence" value="ECO:0007669"/>
    <property type="project" value="UniProtKB-KW"/>
</dbReference>
<dbReference type="FunFam" id="3.40.50.300:FF:000134">
    <property type="entry name" value="Iron-enterobactin ABC transporter ATP-binding protein"/>
    <property type="match status" value="1"/>
</dbReference>
<name>H3KC11_9BURK</name>
<dbReference type="RefSeq" id="WP_008540678.1">
    <property type="nucleotide sequence ID" value="NZ_JH604866.1"/>
</dbReference>
<gene>
    <name evidence="12" type="ORF">HMPREF9440_00261</name>
</gene>
<dbReference type="AlphaFoldDB" id="H3KC11"/>
<dbReference type="GO" id="GO:0016887">
    <property type="term" value="F:ATP hydrolysis activity"/>
    <property type="evidence" value="ECO:0007669"/>
    <property type="project" value="InterPro"/>
</dbReference>
<protein>
    <submittedName>
        <fullName evidence="12">Ferrichrome ABC transporter, ATP-binding protein FhuC</fullName>
    </submittedName>
</protein>